<accession>A0A7I8WCQ7</accession>
<proteinExistence type="predicted"/>
<reference evidence="1 2" key="1">
    <citation type="submission" date="2020-08" db="EMBL/GenBank/DDBJ databases">
        <authorList>
            <person name="Hejnol A."/>
        </authorList>
    </citation>
    <scope>NUCLEOTIDE SEQUENCE [LARGE SCALE GENOMIC DNA]</scope>
</reference>
<evidence type="ECO:0000313" key="1">
    <source>
        <dbReference type="EMBL" id="CAD5125944.1"/>
    </source>
</evidence>
<dbReference type="Proteomes" id="UP000549394">
    <property type="component" value="Unassembled WGS sequence"/>
</dbReference>
<dbReference type="EMBL" id="CAJFCJ010000030">
    <property type="protein sequence ID" value="CAD5125944.1"/>
    <property type="molecule type" value="Genomic_DNA"/>
</dbReference>
<protein>
    <submittedName>
        <fullName evidence="1">DgyrCDS14122</fullName>
    </submittedName>
</protein>
<organism evidence="1 2">
    <name type="scientific">Dimorphilus gyrociliatus</name>
    <dbReference type="NCBI Taxonomy" id="2664684"/>
    <lineage>
        <taxon>Eukaryota</taxon>
        <taxon>Metazoa</taxon>
        <taxon>Spiralia</taxon>
        <taxon>Lophotrochozoa</taxon>
        <taxon>Annelida</taxon>
        <taxon>Polychaeta</taxon>
        <taxon>Polychaeta incertae sedis</taxon>
        <taxon>Dinophilidae</taxon>
        <taxon>Dimorphilus</taxon>
    </lineage>
</organism>
<evidence type="ECO:0000313" key="2">
    <source>
        <dbReference type="Proteomes" id="UP000549394"/>
    </source>
</evidence>
<keyword evidence="2" id="KW-1185">Reference proteome</keyword>
<comment type="caution">
    <text evidence="1">The sequence shown here is derived from an EMBL/GenBank/DDBJ whole genome shotgun (WGS) entry which is preliminary data.</text>
</comment>
<name>A0A7I8WCQ7_9ANNE</name>
<sequence>MLPYLSLHKRLPKDTEKLRNNDIAQLKKDYRRYTQDKKHSHTILVDVPTPIQPIKETRILQPSFTTSPTIESVSQHNMRGRYAKKSLRARSTSELSDAFNFHESVIENKANRSFDTMSTTDEMEKEFFSKTTLVTKRNSLPISNNNKLIENRKVKSLDDNTTSQINIRDRTRRRNFQPFPQKSLNADVLRNGIKLGLYRSDILTSATKGMNH</sequence>
<gene>
    <name evidence="1" type="ORF">DGYR_LOCUS13237</name>
</gene>
<dbReference type="AlphaFoldDB" id="A0A7I8WCQ7"/>